<gene>
    <name evidence="2" type="ORF">CCHR01_14077</name>
</gene>
<keyword evidence="3" id="KW-1185">Reference proteome</keyword>
<evidence type="ECO:0000256" key="1">
    <source>
        <dbReference type="SAM" id="MobiDB-lite"/>
    </source>
</evidence>
<sequence length="89" mass="9476">MHTGVGEASQSLNPDDGKAATHPERVWLGTDNGPEDVNSLPGLQIPSVADNNIPPPMPQGATRYEDHNQRVSDTRGLHGTPTYSFSGRG</sequence>
<evidence type="ECO:0000313" key="3">
    <source>
        <dbReference type="Proteomes" id="UP001243330"/>
    </source>
</evidence>
<dbReference type="Proteomes" id="UP001243330">
    <property type="component" value="Unassembled WGS sequence"/>
</dbReference>
<feature type="region of interest" description="Disordered" evidence="1">
    <location>
        <begin position="1"/>
        <end position="63"/>
    </location>
</feature>
<evidence type="ECO:0000313" key="2">
    <source>
        <dbReference type="EMBL" id="KAK1843279.1"/>
    </source>
</evidence>
<accession>A0AAD9A8R8</accession>
<proteinExistence type="predicted"/>
<name>A0AAD9A8R8_9PEZI</name>
<protein>
    <submittedName>
        <fullName evidence="2">Uncharacterized protein</fullName>
    </submittedName>
</protein>
<reference evidence="2" key="1">
    <citation type="submission" date="2023-01" db="EMBL/GenBank/DDBJ databases">
        <title>Colletotrichum chrysophilum M932 genome sequence.</title>
        <authorList>
            <person name="Baroncelli R."/>
        </authorList>
    </citation>
    <scope>NUCLEOTIDE SEQUENCE</scope>
    <source>
        <strain evidence="2">M932</strain>
    </source>
</reference>
<feature type="compositionally biased region" description="Basic and acidic residues" evidence="1">
    <location>
        <begin position="15"/>
        <end position="25"/>
    </location>
</feature>
<organism evidence="2 3">
    <name type="scientific">Colletotrichum chrysophilum</name>
    <dbReference type="NCBI Taxonomy" id="1836956"/>
    <lineage>
        <taxon>Eukaryota</taxon>
        <taxon>Fungi</taxon>
        <taxon>Dikarya</taxon>
        <taxon>Ascomycota</taxon>
        <taxon>Pezizomycotina</taxon>
        <taxon>Sordariomycetes</taxon>
        <taxon>Hypocreomycetidae</taxon>
        <taxon>Glomerellales</taxon>
        <taxon>Glomerellaceae</taxon>
        <taxon>Colletotrichum</taxon>
        <taxon>Colletotrichum gloeosporioides species complex</taxon>
    </lineage>
</organism>
<dbReference type="AlphaFoldDB" id="A0AAD9A8R8"/>
<dbReference type="EMBL" id="JAQOWY010000366">
    <property type="protein sequence ID" value="KAK1843279.1"/>
    <property type="molecule type" value="Genomic_DNA"/>
</dbReference>
<comment type="caution">
    <text evidence="2">The sequence shown here is derived from an EMBL/GenBank/DDBJ whole genome shotgun (WGS) entry which is preliminary data.</text>
</comment>